<proteinExistence type="predicted"/>
<gene>
    <name evidence="1" type="ORF">MALV_56930</name>
</gene>
<keyword evidence="1" id="KW-0614">Plasmid</keyword>
<evidence type="ECO:0000313" key="1">
    <source>
        <dbReference type="EMBL" id="BBX30568.1"/>
    </source>
</evidence>
<dbReference type="EMBL" id="AP022566">
    <property type="protein sequence ID" value="BBX30568.1"/>
    <property type="molecule type" value="Genomic_DNA"/>
</dbReference>
<sequence>MDGAKASVRRAAAAKPKLDCSCGRTVYSNAGIRAHQKACEVSLRQYGWPLDDAMRRAVFEEYGTKAAVAILRHVQLGLGAIYLTRRLAGHKTEMRWTDFRDTVWRLADEAATHPAS</sequence>
<accession>A0A6N4V1X3</accession>
<dbReference type="KEGG" id="malv:MALV_56930"/>
<organism evidence="1 2">
    <name type="scientific">Mycolicibacterium alvei</name>
    <dbReference type="NCBI Taxonomy" id="67081"/>
    <lineage>
        <taxon>Bacteria</taxon>
        <taxon>Bacillati</taxon>
        <taxon>Actinomycetota</taxon>
        <taxon>Actinomycetes</taxon>
        <taxon>Mycobacteriales</taxon>
        <taxon>Mycobacteriaceae</taxon>
        <taxon>Mycolicibacterium</taxon>
    </lineage>
</organism>
<reference evidence="1 2" key="1">
    <citation type="journal article" date="2019" name="Emerg. Microbes Infect.">
        <title>Comprehensive subspecies identification of 175 nontuberculous mycobacteria species based on 7547 genomic profiles.</title>
        <authorList>
            <person name="Matsumoto Y."/>
            <person name="Kinjo T."/>
            <person name="Motooka D."/>
            <person name="Nabeya D."/>
            <person name="Jung N."/>
            <person name="Uechi K."/>
            <person name="Horii T."/>
            <person name="Iida T."/>
            <person name="Fujita J."/>
            <person name="Nakamura S."/>
        </authorList>
    </citation>
    <scope>NUCLEOTIDE SEQUENCE [LARGE SCALE GENOMIC DNA]</scope>
    <source>
        <strain evidence="1 2">JCM 12272</strain>
        <plasmid evidence="1">pJCM12272</plasmid>
    </source>
</reference>
<evidence type="ECO:0000313" key="2">
    <source>
        <dbReference type="Proteomes" id="UP000466906"/>
    </source>
</evidence>
<protein>
    <submittedName>
        <fullName evidence="1">Uncharacterized protein</fullName>
    </submittedName>
</protein>
<dbReference type="AlphaFoldDB" id="A0A6N4V1X3"/>
<geneLocation type="plasmid" evidence="1 2">
    <name>pJCM12272</name>
</geneLocation>
<keyword evidence="2" id="KW-1185">Reference proteome</keyword>
<name>A0A6N4V1X3_9MYCO</name>
<dbReference type="Proteomes" id="UP000466906">
    <property type="component" value="Plasmid pJCM12272"/>
</dbReference>